<dbReference type="RefSeq" id="WP_075003551.1">
    <property type="nucleotide sequence ID" value="NZ_FOGO01000021.1"/>
</dbReference>
<reference evidence="2" key="1">
    <citation type="submission" date="2016-10" db="EMBL/GenBank/DDBJ databases">
        <authorList>
            <person name="Varghese N."/>
            <person name="Submissions S."/>
        </authorList>
    </citation>
    <scope>NUCLEOTIDE SEQUENCE [LARGE SCALE GENOMIC DNA]</scope>
    <source>
        <strain evidence="2">CGMCC 4.6825</strain>
    </source>
</reference>
<name>A0A1H9WUK1_9ACTN</name>
<accession>A0A1H9WUK1</accession>
<evidence type="ECO:0000313" key="1">
    <source>
        <dbReference type="EMBL" id="SES37620.1"/>
    </source>
</evidence>
<dbReference type="AlphaFoldDB" id="A0A1H9WUK1"/>
<protein>
    <submittedName>
        <fullName evidence="1">Uncharacterized protein</fullName>
    </submittedName>
</protein>
<proteinExistence type="predicted"/>
<keyword evidence="2" id="KW-1185">Reference proteome</keyword>
<dbReference type="OrthoDB" id="4748714at2"/>
<sequence>MQTQREPAAEARAHRDTAERTVADVARFLQDNFGQRVTALIAGIEDPKQVGKWCKGNNVPRIDSELRLRTAYQVFKLIENGENSHVARAWMIGMNPQLEDDAPVQAIAEERFKDVMGAARSYLQGDL</sequence>
<dbReference type="EMBL" id="FOGO01000021">
    <property type="protein sequence ID" value="SES37620.1"/>
    <property type="molecule type" value="Genomic_DNA"/>
</dbReference>
<organism evidence="1 2">
    <name type="scientific">Streptomyces qinglanensis</name>
    <dbReference type="NCBI Taxonomy" id="943816"/>
    <lineage>
        <taxon>Bacteria</taxon>
        <taxon>Bacillati</taxon>
        <taxon>Actinomycetota</taxon>
        <taxon>Actinomycetes</taxon>
        <taxon>Kitasatosporales</taxon>
        <taxon>Streptomycetaceae</taxon>
        <taxon>Streptomyces</taxon>
    </lineage>
</organism>
<evidence type="ECO:0000313" key="2">
    <source>
        <dbReference type="Proteomes" id="UP000182841"/>
    </source>
</evidence>
<dbReference type="Proteomes" id="UP000182841">
    <property type="component" value="Unassembled WGS sequence"/>
</dbReference>
<gene>
    <name evidence="1" type="ORF">SAMN05421870_12115</name>
</gene>